<dbReference type="Proteomes" id="UP001221757">
    <property type="component" value="Unassembled WGS sequence"/>
</dbReference>
<comment type="caution">
    <text evidence="2">The sequence shown here is derived from an EMBL/GenBank/DDBJ whole genome shotgun (WGS) entry which is preliminary data.</text>
</comment>
<name>A0AAD7FIM1_MYCRO</name>
<reference evidence="2" key="1">
    <citation type="submission" date="2023-03" db="EMBL/GenBank/DDBJ databases">
        <title>Massive genome expansion in bonnet fungi (Mycena s.s.) driven by repeated elements and novel gene families across ecological guilds.</title>
        <authorList>
            <consortium name="Lawrence Berkeley National Laboratory"/>
            <person name="Harder C.B."/>
            <person name="Miyauchi S."/>
            <person name="Viragh M."/>
            <person name="Kuo A."/>
            <person name="Thoen E."/>
            <person name="Andreopoulos B."/>
            <person name="Lu D."/>
            <person name="Skrede I."/>
            <person name="Drula E."/>
            <person name="Henrissat B."/>
            <person name="Morin E."/>
            <person name="Kohler A."/>
            <person name="Barry K."/>
            <person name="LaButti K."/>
            <person name="Morin E."/>
            <person name="Salamov A."/>
            <person name="Lipzen A."/>
            <person name="Mereny Z."/>
            <person name="Hegedus B."/>
            <person name="Baldrian P."/>
            <person name="Stursova M."/>
            <person name="Weitz H."/>
            <person name="Taylor A."/>
            <person name="Grigoriev I.V."/>
            <person name="Nagy L.G."/>
            <person name="Martin F."/>
            <person name="Kauserud H."/>
        </authorList>
    </citation>
    <scope>NUCLEOTIDE SEQUENCE</scope>
    <source>
        <strain evidence="2">CBHHK067</strain>
    </source>
</reference>
<gene>
    <name evidence="2" type="ORF">B0H17DRAFT_563578</name>
</gene>
<accession>A0AAD7FIM1</accession>
<feature type="compositionally biased region" description="Basic and acidic residues" evidence="1">
    <location>
        <begin position="234"/>
        <end position="246"/>
    </location>
</feature>
<evidence type="ECO:0000313" key="2">
    <source>
        <dbReference type="EMBL" id="KAJ7626231.1"/>
    </source>
</evidence>
<evidence type="ECO:0000313" key="3">
    <source>
        <dbReference type="Proteomes" id="UP001221757"/>
    </source>
</evidence>
<protein>
    <submittedName>
        <fullName evidence="2">Uncharacterized protein</fullName>
    </submittedName>
</protein>
<dbReference type="EMBL" id="JARKIE010000589">
    <property type="protein sequence ID" value="KAJ7626231.1"/>
    <property type="molecule type" value="Genomic_DNA"/>
</dbReference>
<feature type="region of interest" description="Disordered" evidence="1">
    <location>
        <begin position="224"/>
        <end position="259"/>
    </location>
</feature>
<dbReference type="AlphaFoldDB" id="A0AAD7FIM1"/>
<evidence type="ECO:0000256" key="1">
    <source>
        <dbReference type="SAM" id="MobiDB-lite"/>
    </source>
</evidence>
<keyword evidence="3" id="KW-1185">Reference proteome</keyword>
<sequence>MRWVDATWVSTGVGGVEHGEVKDDDADRYPRSCDCIPLSLCAARASSIASPASMLPTRVCRWFPARACRTSGRVLRLDGCGRPHLGGAASLRPASASSVLRPASPRWRRRDVLFEAPDLGWGFASSILCRPSSILRFHPEYVCGPNFSGHGRRQDSAQMTAGTGGMRRKVVDGAVEDVGSAQGRSESAAAYVPSALFVAWSLTPAKIPTRIRARVARKAPLRSAEDLVPGGGSRTKEEGSMRKGEVKGAYSRLPPAPRADEGRGCGRILHFPLEPAHAHDAHEQDLDHEVHVAPTSRTAYTRTPAVRVHLIATRGPIHLGELGHDQDEHHPSAAPPLCFLPCCGSRTTRAYLLVSAAILVPALGMYAGCPE</sequence>
<proteinExistence type="predicted"/>
<organism evidence="2 3">
    <name type="scientific">Mycena rosella</name>
    <name type="common">Pink bonnet</name>
    <name type="synonym">Agaricus rosellus</name>
    <dbReference type="NCBI Taxonomy" id="1033263"/>
    <lineage>
        <taxon>Eukaryota</taxon>
        <taxon>Fungi</taxon>
        <taxon>Dikarya</taxon>
        <taxon>Basidiomycota</taxon>
        <taxon>Agaricomycotina</taxon>
        <taxon>Agaricomycetes</taxon>
        <taxon>Agaricomycetidae</taxon>
        <taxon>Agaricales</taxon>
        <taxon>Marasmiineae</taxon>
        <taxon>Mycenaceae</taxon>
        <taxon>Mycena</taxon>
    </lineage>
</organism>